<reference evidence="1 2" key="1">
    <citation type="submission" date="2024-02" db="EMBL/GenBank/DDBJ databases">
        <title>de novo genome assembly of Solanum bulbocastanum strain 11H21.</title>
        <authorList>
            <person name="Hosaka A.J."/>
        </authorList>
    </citation>
    <scope>NUCLEOTIDE SEQUENCE [LARGE SCALE GENOMIC DNA]</scope>
    <source>
        <tissue evidence="1">Young leaves</tissue>
    </source>
</reference>
<keyword evidence="2" id="KW-1185">Reference proteome</keyword>
<name>A0AAN8Y5L1_SOLBU</name>
<evidence type="ECO:0000313" key="2">
    <source>
        <dbReference type="Proteomes" id="UP001371456"/>
    </source>
</evidence>
<dbReference type="EMBL" id="JBANQN010000009">
    <property type="protein sequence ID" value="KAK6780042.1"/>
    <property type="molecule type" value="Genomic_DNA"/>
</dbReference>
<proteinExistence type="predicted"/>
<evidence type="ECO:0000313" key="1">
    <source>
        <dbReference type="EMBL" id="KAK6780042.1"/>
    </source>
</evidence>
<comment type="caution">
    <text evidence="1">The sequence shown here is derived from an EMBL/GenBank/DDBJ whole genome shotgun (WGS) entry which is preliminary data.</text>
</comment>
<organism evidence="1 2">
    <name type="scientific">Solanum bulbocastanum</name>
    <name type="common">Wild potato</name>
    <dbReference type="NCBI Taxonomy" id="147425"/>
    <lineage>
        <taxon>Eukaryota</taxon>
        <taxon>Viridiplantae</taxon>
        <taxon>Streptophyta</taxon>
        <taxon>Embryophyta</taxon>
        <taxon>Tracheophyta</taxon>
        <taxon>Spermatophyta</taxon>
        <taxon>Magnoliopsida</taxon>
        <taxon>eudicotyledons</taxon>
        <taxon>Gunneridae</taxon>
        <taxon>Pentapetalae</taxon>
        <taxon>asterids</taxon>
        <taxon>lamiids</taxon>
        <taxon>Solanales</taxon>
        <taxon>Solanaceae</taxon>
        <taxon>Solanoideae</taxon>
        <taxon>Solaneae</taxon>
        <taxon>Solanum</taxon>
    </lineage>
</organism>
<sequence>MINTIIWNVRGINT</sequence>
<gene>
    <name evidence="1" type="ORF">RDI58_022226</name>
</gene>
<dbReference type="Proteomes" id="UP001371456">
    <property type="component" value="Unassembled WGS sequence"/>
</dbReference>
<accession>A0AAN8Y5L1</accession>
<protein>
    <submittedName>
        <fullName evidence="1">Uncharacterized protein</fullName>
    </submittedName>
</protein>